<evidence type="ECO:0000256" key="5">
    <source>
        <dbReference type="ARBA" id="ARBA00023149"/>
    </source>
</evidence>
<dbReference type="Gene3D" id="1.10.1300.10">
    <property type="entry name" value="3'5'-cyclic nucleotide phosphodiesterase, catalytic domain"/>
    <property type="match status" value="1"/>
</dbReference>
<reference evidence="12" key="2">
    <citation type="submission" date="2025-08" db="UniProtKB">
        <authorList>
            <consortium name="Ensembl"/>
        </authorList>
    </citation>
    <scope>IDENTIFICATION</scope>
</reference>
<name>A0A8C2NQ42_CAPHI</name>
<dbReference type="PROSITE" id="PS51845">
    <property type="entry name" value="PDEASE_I_2"/>
    <property type="match status" value="1"/>
</dbReference>
<feature type="active site" description="Proton donor" evidence="7">
    <location>
        <position position="318"/>
    </location>
</feature>
<comment type="similarity">
    <text evidence="2">Belongs to the cyclic nucleotide phosphodiesterase family. PDE4 subfamily.</text>
</comment>
<feature type="region of interest" description="Disordered" evidence="10">
    <location>
        <begin position="588"/>
        <end position="640"/>
    </location>
</feature>
<dbReference type="EC" id="3.1.4.-" evidence="9"/>
<evidence type="ECO:0000313" key="12">
    <source>
        <dbReference type="Ensembl" id="ENSCHIP00010008498.1"/>
    </source>
</evidence>
<protein>
    <recommendedName>
        <fullName evidence="9">Phosphodiesterase</fullName>
        <ecNumber evidence="9">3.1.4.-</ecNumber>
    </recommendedName>
</protein>
<dbReference type="UniPathway" id="UPA00762">
    <property type="reaction ID" value="UER00747"/>
</dbReference>
<sequence length="640" mass="72466">MSGALLPGSHVTRFFSFSLSFDVENGPSPGRSPLDPQASSSSGLVLHATFPGHSQRRESFLYRSDSDYDLSPKAMSRNSSLPSEQHGDDLIVTPFAQVLASLRSVRNNFTLLTNLHGTSNKRSPAAGQPSVSRVNLPEESYQKLAMETLEELDWCLDQLETIQTYRSVSEMASNKVRDDRTEKPIFVVVVITDKQNDVEIPSPTQKDREKKKKQQLMTQISGVKKLMHSSSLNNTSISRFGVNTENEDHLAKELEDLNKWGLNIFNVAGYSHNRPLTCIMYAIFQERDLLKTFKISSDTFVTYMMTLEDHYHADVAYHNSLHAADVAQSTHVLLSTPALDAVFTDLEILAAIFAAAIHDVDHPGVSNQFLINTNSELALMYNDESVLENHHLAVGFKLLQEEHCDIFQNLTKKQRQTLRKMVIDMVLATDMSKHMSLLADLKTMVETKKVTSSGVLLLDNYTDRIQVLRNMVHCADLSNPTKSLELYRQWTDRIMEEFFQEKERKEGEKIGRSESCMAKVGFIDYIVHPLWETWADLVQPDAQDILDTLEDNRNWYQSMIPQSPSPPLDEQNRDCQGLMEKFQFELTLEEEDSEGPEKDGEGHSYFGNTKTLCVIDPENRDPLGKTEVDITTEDKSPSDT</sequence>
<evidence type="ECO:0000256" key="2">
    <source>
        <dbReference type="ARBA" id="ARBA00009517"/>
    </source>
</evidence>
<comment type="pathway">
    <text evidence="1">Purine metabolism; 3',5'-cyclic AMP degradation; AMP from 3',5'-cyclic AMP: step 1/1.</text>
</comment>
<evidence type="ECO:0000256" key="6">
    <source>
        <dbReference type="ARBA" id="ARBA00033681"/>
    </source>
</evidence>
<evidence type="ECO:0000256" key="9">
    <source>
        <dbReference type="RuleBase" id="RU363067"/>
    </source>
</evidence>
<feature type="binding site" evidence="8">
    <location>
        <position position="322"/>
    </location>
    <ligand>
        <name>Zn(2+)</name>
        <dbReference type="ChEBI" id="CHEBI:29105"/>
        <label>1</label>
    </ligand>
</feature>
<keyword evidence="4 9" id="KW-0378">Hydrolase</keyword>
<keyword evidence="3 8" id="KW-0479">Metal-binding</keyword>
<dbReference type="InterPro" id="IPR003607">
    <property type="entry name" value="HD/PDEase_dom"/>
</dbReference>
<dbReference type="AlphaFoldDB" id="A0A8C2NQ42"/>
<keyword evidence="5" id="KW-0114">cAMP</keyword>
<feature type="compositionally biased region" description="Basic and acidic residues" evidence="10">
    <location>
        <begin position="617"/>
        <end position="640"/>
    </location>
</feature>
<dbReference type="InterPro" id="IPR040844">
    <property type="entry name" value="PDE4_UCR"/>
</dbReference>
<feature type="binding site" evidence="8">
    <location>
        <position position="359"/>
    </location>
    <ligand>
        <name>Zn(2+)</name>
        <dbReference type="ChEBI" id="CHEBI:29105"/>
        <label>2</label>
    </ligand>
</feature>
<dbReference type="GO" id="GO:0007165">
    <property type="term" value="P:signal transduction"/>
    <property type="evidence" value="ECO:0007669"/>
    <property type="project" value="InterPro"/>
</dbReference>
<dbReference type="InterPro" id="IPR023174">
    <property type="entry name" value="PDEase_CS"/>
</dbReference>
<dbReference type="InterPro" id="IPR023088">
    <property type="entry name" value="PDEase"/>
</dbReference>
<evidence type="ECO:0000256" key="7">
    <source>
        <dbReference type="PIRSR" id="PIRSR623088-1"/>
    </source>
</evidence>
<dbReference type="PANTHER" id="PTHR11347">
    <property type="entry name" value="CYCLIC NUCLEOTIDE PHOSPHODIESTERASE"/>
    <property type="match status" value="1"/>
</dbReference>
<dbReference type="CDD" id="cd00077">
    <property type="entry name" value="HDc"/>
    <property type="match status" value="1"/>
</dbReference>
<dbReference type="InterPro" id="IPR002073">
    <property type="entry name" value="PDEase_catalytic_dom"/>
</dbReference>
<dbReference type="Pfam" id="PF00233">
    <property type="entry name" value="PDEase_I"/>
    <property type="match status" value="1"/>
</dbReference>
<evidence type="ECO:0000256" key="3">
    <source>
        <dbReference type="ARBA" id="ARBA00022723"/>
    </source>
</evidence>
<feature type="domain" description="PDEase" evidence="11">
    <location>
        <begin position="242"/>
        <end position="563"/>
    </location>
</feature>
<evidence type="ECO:0000256" key="8">
    <source>
        <dbReference type="PIRSR" id="PIRSR623088-3"/>
    </source>
</evidence>
<proteinExistence type="inferred from homology"/>
<dbReference type="GO" id="GO:0004115">
    <property type="term" value="F:3',5'-cyclic-AMP phosphodiesterase activity"/>
    <property type="evidence" value="ECO:0007669"/>
    <property type="project" value="UniProtKB-EC"/>
</dbReference>
<feature type="binding site" evidence="8">
    <location>
        <position position="359"/>
    </location>
    <ligand>
        <name>Zn(2+)</name>
        <dbReference type="ChEBI" id="CHEBI:29105"/>
        <label>1</label>
    </ligand>
</feature>
<evidence type="ECO:0000259" key="11">
    <source>
        <dbReference type="PROSITE" id="PS51845"/>
    </source>
</evidence>
<dbReference type="GO" id="GO:0046872">
    <property type="term" value="F:metal ion binding"/>
    <property type="evidence" value="ECO:0007669"/>
    <property type="project" value="UniProtKB-KW"/>
</dbReference>
<evidence type="ECO:0000256" key="1">
    <source>
        <dbReference type="ARBA" id="ARBA00004703"/>
    </source>
</evidence>
<dbReference type="Pfam" id="PF18100">
    <property type="entry name" value="PDE4_UCR"/>
    <property type="match status" value="1"/>
</dbReference>
<dbReference type="GO" id="GO:0006198">
    <property type="term" value="P:cAMP catabolic process"/>
    <property type="evidence" value="ECO:0007669"/>
    <property type="project" value="UniProtKB-UniPathway"/>
</dbReference>
<dbReference type="PROSITE" id="PS00126">
    <property type="entry name" value="PDEASE_I_1"/>
    <property type="match status" value="1"/>
</dbReference>
<accession>A0A8C2NQ42</accession>
<dbReference type="SUPFAM" id="SSF109604">
    <property type="entry name" value="HD-domain/PDEase-like"/>
    <property type="match status" value="1"/>
</dbReference>
<feature type="binding site" evidence="8">
    <location>
        <position position="476"/>
    </location>
    <ligand>
        <name>Zn(2+)</name>
        <dbReference type="ChEBI" id="CHEBI:29105"/>
        <label>1</label>
    </ligand>
</feature>
<comment type="catalytic activity">
    <reaction evidence="6">
        <text>3',5'-cyclic AMP + H2O = AMP + H(+)</text>
        <dbReference type="Rhea" id="RHEA:25277"/>
        <dbReference type="ChEBI" id="CHEBI:15377"/>
        <dbReference type="ChEBI" id="CHEBI:15378"/>
        <dbReference type="ChEBI" id="CHEBI:58165"/>
        <dbReference type="ChEBI" id="CHEBI:456215"/>
        <dbReference type="EC" id="3.1.4.53"/>
    </reaction>
    <physiologicalReaction direction="left-to-right" evidence="6">
        <dbReference type="Rhea" id="RHEA:25278"/>
    </physiologicalReaction>
</comment>
<dbReference type="PRINTS" id="PR00387">
    <property type="entry name" value="PDIESTERASE1"/>
</dbReference>
<feature type="binding site" evidence="8">
    <location>
        <position position="358"/>
    </location>
    <ligand>
        <name>Zn(2+)</name>
        <dbReference type="ChEBI" id="CHEBI:29105"/>
        <label>1</label>
    </ligand>
</feature>
<reference evidence="12" key="1">
    <citation type="submission" date="2019-03" db="EMBL/GenBank/DDBJ databases">
        <title>Genome sequencing and reference-guided assembly of Black Bengal Goat (Capra hircus).</title>
        <authorList>
            <person name="Siddiki A.Z."/>
            <person name="Baten A."/>
            <person name="Billah M."/>
            <person name="Alam M.A.U."/>
            <person name="Shawrob K.S.M."/>
            <person name="Saha S."/>
            <person name="Chowdhury M."/>
            <person name="Rahman A.H."/>
            <person name="Stear M."/>
            <person name="Miah G."/>
            <person name="Das G.B."/>
            <person name="Hossain M.M."/>
            <person name="Kumkum M."/>
            <person name="Islam M.S."/>
            <person name="Mollah A.M."/>
            <person name="Ahsan A."/>
            <person name="Tusar F."/>
            <person name="Khan M.K.I."/>
        </authorList>
    </citation>
    <scope>NUCLEOTIDE SEQUENCE [LARGE SCALE GENOMIC DNA]</scope>
</reference>
<evidence type="ECO:0000256" key="4">
    <source>
        <dbReference type="ARBA" id="ARBA00022801"/>
    </source>
</evidence>
<evidence type="ECO:0000256" key="10">
    <source>
        <dbReference type="SAM" id="MobiDB-lite"/>
    </source>
</evidence>
<organism evidence="12">
    <name type="scientific">Capra hircus</name>
    <name type="common">Goat</name>
    <dbReference type="NCBI Taxonomy" id="9925"/>
    <lineage>
        <taxon>Eukaryota</taxon>
        <taxon>Metazoa</taxon>
        <taxon>Chordata</taxon>
        <taxon>Craniata</taxon>
        <taxon>Vertebrata</taxon>
        <taxon>Euteleostomi</taxon>
        <taxon>Mammalia</taxon>
        <taxon>Eutheria</taxon>
        <taxon>Laurasiatheria</taxon>
        <taxon>Artiodactyla</taxon>
        <taxon>Ruminantia</taxon>
        <taxon>Pecora</taxon>
        <taxon>Bovidae</taxon>
        <taxon>Caprinae</taxon>
        <taxon>Capra</taxon>
    </lineage>
</organism>
<comment type="cofactor">
    <cofactor evidence="9">
        <name>a divalent metal cation</name>
        <dbReference type="ChEBI" id="CHEBI:60240"/>
    </cofactor>
    <text evidence="9">Binds 2 divalent metal cations per subunit. Site 1 may preferentially bind zinc ions, while site 2 has a preference for magnesium and/or manganese ions.</text>
</comment>
<dbReference type="Ensembl" id="ENSCHIT00010011987.1">
    <property type="protein sequence ID" value="ENSCHIP00010008498.1"/>
    <property type="gene ID" value="ENSCHIG00010006206.1"/>
</dbReference>
<dbReference type="FunFam" id="1.10.1300.10:FF:000001">
    <property type="entry name" value="Phosphodiesterase"/>
    <property type="match status" value="1"/>
</dbReference>
<dbReference type="SMART" id="SM00471">
    <property type="entry name" value="HDc"/>
    <property type="match status" value="1"/>
</dbReference>
<dbReference type="InterPro" id="IPR036971">
    <property type="entry name" value="PDEase_catalytic_dom_sf"/>
</dbReference>